<organism evidence="1 2">
    <name type="scientific">Rhodoferax saidenbachensis</name>
    <dbReference type="NCBI Taxonomy" id="1484693"/>
    <lineage>
        <taxon>Bacteria</taxon>
        <taxon>Pseudomonadati</taxon>
        <taxon>Pseudomonadota</taxon>
        <taxon>Betaproteobacteria</taxon>
        <taxon>Burkholderiales</taxon>
        <taxon>Comamonadaceae</taxon>
        <taxon>Rhodoferax</taxon>
    </lineage>
</organism>
<gene>
    <name evidence="1" type="ORF">RS694_11010</name>
</gene>
<keyword evidence="2" id="KW-1185">Reference proteome</keyword>
<dbReference type="Proteomes" id="UP000186110">
    <property type="component" value="Chromosome"/>
</dbReference>
<name>A0A1P8KAH5_9BURK</name>
<protein>
    <submittedName>
        <fullName evidence="1">Uncharacterized protein</fullName>
    </submittedName>
</protein>
<sequence>METAPGTATLRLTKFDVAERQLLQSIRMFFAEEDEVSIHTLSEAAAQVLHDIGKKENVTSILRDSSRIRPERKAEWLAIVFSSRNFFKHADRDKDQIHDFKSTFNDFSLLDAVNMYATLKKRWTPETFMFMLWFGLAHPQLVQENSDFPEILERIQINYKSARPDNKKFFAEIIDALREDGTSAPNFSLSYGAPEKDA</sequence>
<evidence type="ECO:0000313" key="2">
    <source>
        <dbReference type="Proteomes" id="UP000186110"/>
    </source>
</evidence>
<reference evidence="1 2" key="1">
    <citation type="submission" date="2017-01" db="EMBL/GenBank/DDBJ databases">
        <authorList>
            <person name="Mah S.A."/>
            <person name="Swanson W.J."/>
            <person name="Moy G.W."/>
            <person name="Vacquier V.D."/>
        </authorList>
    </citation>
    <scope>NUCLEOTIDE SEQUENCE [LARGE SCALE GENOMIC DNA]</scope>
    <source>
        <strain evidence="1 2">DSM 22694</strain>
    </source>
</reference>
<dbReference type="KEGG" id="rsb:RS694_11010"/>
<accession>A0A1P8KAH5</accession>
<proteinExistence type="predicted"/>
<dbReference type="AlphaFoldDB" id="A0A1P8KAH5"/>
<dbReference type="EMBL" id="CP019239">
    <property type="protein sequence ID" value="APW43010.1"/>
    <property type="molecule type" value="Genomic_DNA"/>
</dbReference>
<evidence type="ECO:0000313" key="1">
    <source>
        <dbReference type="EMBL" id="APW43010.1"/>
    </source>
</evidence>